<dbReference type="EMBL" id="JABRWQ010000004">
    <property type="protein sequence ID" value="NRD23772.1"/>
    <property type="molecule type" value="Genomic_DNA"/>
</dbReference>
<evidence type="ECO:0000313" key="2">
    <source>
        <dbReference type="Proteomes" id="UP000805085"/>
    </source>
</evidence>
<keyword evidence="2" id="KW-1185">Reference proteome</keyword>
<comment type="caution">
    <text evidence="1">The sequence shown here is derived from an EMBL/GenBank/DDBJ whole genome shotgun (WGS) entry which is preliminary data.</text>
</comment>
<proteinExistence type="predicted"/>
<dbReference type="Proteomes" id="UP000805085">
    <property type="component" value="Unassembled WGS sequence"/>
</dbReference>
<sequence>MKRILSIITLFVLLISCTGEQGPPGFDGYDGIDGQDGVNFVGQSFERTIDFTAPNYQEDIEIPLDIDLLESDMVLVYHLKDVVDGYDVWKSLPETVYISAGEEFQYNFEHNFDFVSIFIESHPNFDFDLLFDEERINQTFRIVILPVDFVNSSNLDVNNFEDIMQYVQ</sequence>
<accession>A0ABX2E5U5</accession>
<dbReference type="PROSITE" id="PS51257">
    <property type="entry name" value="PROKAR_LIPOPROTEIN"/>
    <property type="match status" value="1"/>
</dbReference>
<name>A0ABX2E5U5_9FLAO</name>
<reference evidence="1 2" key="1">
    <citation type="journal article" date="2015" name="Int. J. Syst. Evol. Microbiol.">
        <title>Winogradskyella litoriviva sp. nov., isolated from coastal seawater.</title>
        <authorList>
            <person name="Nedashkovskaya O.I."/>
            <person name="Kukhlevskiy A.D."/>
            <person name="Zhukova N.V."/>
            <person name="Kim S.J."/>
            <person name="Rhee S.K."/>
            <person name="Mikhailov V.V."/>
        </authorList>
    </citation>
    <scope>NUCLEOTIDE SEQUENCE [LARGE SCALE GENOMIC DNA]</scope>
    <source>
        <strain evidence="1 2">KMM6491</strain>
    </source>
</reference>
<gene>
    <name evidence="1" type="ORF">HNV10_10995</name>
</gene>
<dbReference type="RefSeq" id="WP_173301400.1">
    <property type="nucleotide sequence ID" value="NZ_JABRWQ010000004.1"/>
</dbReference>
<organism evidence="1 2">
    <name type="scientific">Winogradskyella litoriviva</name>
    <dbReference type="NCBI Taxonomy" id="1220182"/>
    <lineage>
        <taxon>Bacteria</taxon>
        <taxon>Pseudomonadati</taxon>
        <taxon>Bacteroidota</taxon>
        <taxon>Flavobacteriia</taxon>
        <taxon>Flavobacteriales</taxon>
        <taxon>Flavobacteriaceae</taxon>
        <taxon>Winogradskyella</taxon>
    </lineage>
</organism>
<evidence type="ECO:0000313" key="1">
    <source>
        <dbReference type="EMBL" id="NRD23772.1"/>
    </source>
</evidence>
<protein>
    <submittedName>
        <fullName evidence="1">Dihydrolipoamide dehydrogenase</fullName>
    </submittedName>
</protein>